<evidence type="ECO:0000256" key="2">
    <source>
        <dbReference type="ARBA" id="ARBA00023242"/>
    </source>
</evidence>
<dbReference type="SMART" id="SM00951">
    <property type="entry name" value="QLQ"/>
    <property type="match status" value="1"/>
</dbReference>
<feature type="non-terminal residue" evidence="5">
    <location>
        <position position="90"/>
    </location>
</feature>
<evidence type="ECO:0000259" key="4">
    <source>
        <dbReference type="SMART" id="SM00951"/>
    </source>
</evidence>
<reference evidence="5 6" key="1">
    <citation type="journal article" date="2013" name="BMC Genomics">
        <title>The miniature genome of a carnivorous plant Genlisea aurea contains a low number of genes and short non-coding sequences.</title>
        <authorList>
            <person name="Leushkin E.V."/>
            <person name="Sutormin R.A."/>
            <person name="Nabieva E.R."/>
            <person name="Penin A.A."/>
            <person name="Kondrashov A.S."/>
            <person name="Logacheva M.D."/>
        </authorList>
    </citation>
    <scope>NUCLEOTIDE SEQUENCE [LARGE SCALE GENOMIC DNA]</scope>
</reference>
<dbReference type="EMBL" id="AUSU01003091">
    <property type="protein sequence ID" value="EPS67488.1"/>
    <property type="molecule type" value="Genomic_DNA"/>
</dbReference>
<evidence type="ECO:0000313" key="5">
    <source>
        <dbReference type="EMBL" id="EPS67488.1"/>
    </source>
</evidence>
<feature type="non-terminal residue" evidence="5">
    <location>
        <position position="1"/>
    </location>
</feature>
<dbReference type="OrthoDB" id="1736158at2759"/>
<comment type="caution">
    <text evidence="5">The sequence shown here is derived from an EMBL/GenBank/DDBJ whole genome shotgun (WGS) entry which is preliminary data.</text>
</comment>
<name>S8DWD2_9LAMI</name>
<accession>S8DWD2</accession>
<protein>
    <recommendedName>
        <fullName evidence="4">QLQ domain-containing protein</fullName>
    </recommendedName>
</protein>
<evidence type="ECO:0000256" key="1">
    <source>
        <dbReference type="ARBA" id="ARBA00004123"/>
    </source>
</evidence>
<dbReference type="AlphaFoldDB" id="S8DWD2"/>
<dbReference type="GO" id="GO:0005524">
    <property type="term" value="F:ATP binding"/>
    <property type="evidence" value="ECO:0007669"/>
    <property type="project" value="InterPro"/>
</dbReference>
<dbReference type="Proteomes" id="UP000015453">
    <property type="component" value="Unassembled WGS sequence"/>
</dbReference>
<organism evidence="5 6">
    <name type="scientific">Genlisea aurea</name>
    <dbReference type="NCBI Taxonomy" id="192259"/>
    <lineage>
        <taxon>Eukaryota</taxon>
        <taxon>Viridiplantae</taxon>
        <taxon>Streptophyta</taxon>
        <taxon>Embryophyta</taxon>
        <taxon>Tracheophyta</taxon>
        <taxon>Spermatophyta</taxon>
        <taxon>Magnoliopsida</taxon>
        <taxon>eudicotyledons</taxon>
        <taxon>Gunneridae</taxon>
        <taxon>Pentapetalae</taxon>
        <taxon>asterids</taxon>
        <taxon>lamiids</taxon>
        <taxon>Lamiales</taxon>
        <taxon>Lentibulariaceae</taxon>
        <taxon>Genlisea</taxon>
    </lineage>
</organism>
<dbReference type="GO" id="GO:0005634">
    <property type="term" value="C:nucleus"/>
    <property type="evidence" value="ECO:0007669"/>
    <property type="project" value="UniProtKB-SubCell"/>
</dbReference>
<feature type="domain" description="QLQ" evidence="4">
    <location>
        <begin position="24"/>
        <end position="59"/>
    </location>
</feature>
<dbReference type="GO" id="GO:0048731">
    <property type="term" value="P:system development"/>
    <property type="evidence" value="ECO:0007669"/>
    <property type="project" value="UniProtKB-ARBA"/>
</dbReference>
<gene>
    <name evidence="5" type="ORF">M569_07289</name>
</gene>
<proteinExistence type="predicted"/>
<feature type="region of interest" description="Disordered" evidence="3">
    <location>
        <begin position="66"/>
        <end position="90"/>
    </location>
</feature>
<evidence type="ECO:0000256" key="3">
    <source>
        <dbReference type="SAM" id="MobiDB-lite"/>
    </source>
</evidence>
<evidence type="ECO:0000313" key="6">
    <source>
        <dbReference type="Proteomes" id="UP000015453"/>
    </source>
</evidence>
<keyword evidence="2" id="KW-0539">Nucleus</keyword>
<keyword evidence="6" id="KW-1185">Reference proteome</keyword>
<sequence>VLTYLKNRSFKGFGCVTKNPTANFPFNEQQLKQLRAQCLVFLSFRNGLVPKAFHLEIALGNTILRHDGGHREQMDQKGKEQLSHDSNRML</sequence>
<comment type="subcellular location">
    <subcellularLocation>
        <location evidence="1">Nucleus</location>
    </subcellularLocation>
</comment>
<dbReference type="GO" id="GO:0006355">
    <property type="term" value="P:regulation of DNA-templated transcription"/>
    <property type="evidence" value="ECO:0007669"/>
    <property type="project" value="InterPro"/>
</dbReference>
<dbReference type="InterPro" id="IPR014978">
    <property type="entry name" value="Gln-Leu-Gln_QLQ"/>
</dbReference>